<keyword evidence="2" id="KW-1185">Reference proteome</keyword>
<evidence type="ECO:0000313" key="1">
    <source>
        <dbReference type="EMBL" id="KAK6789607.1"/>
    </source>
</evidence>
<gene>
    <name evidence="1" type="ORF">RDI58_013407</name>
</gene>
<comment type="caution">
    <text evidence="1">The sequence shown here is derived from an EMBL/GenBank/DDBJ whole genome shotgun (WGS) entry which is preliminary data.</text>
</comment>
<accession>A0AAN8TQT9</accession>
<name>A0AAN8TQT9_SOLBU</name>
<reference evidence="1 2" key="1">
    <citation type="submission" date="2024-02" db="EMBL/GenBank/DDBJ databases">
        <title>de novo genome assembly of Solanum bulbocastanum strain 11H21.</title>
        <authorList>
            <person name="Hosaka A.J."/>
        </authorList>
    </citation>
    <scope>NUCLEOTIDE SEQUENCE [LARGE SCALE GENOMIC DNA]</scope>
    <source>
        <tissue evidence="1">Young leaves</tissue>
    </source>
</reference>
<organism evidence="1 2">
    <name type="scientific">Solanum bulbocastanum</name>
    <name type="common">Wild potato</name>
    <dbReference type="NCBI Taxonomy" id="147425"/>
    <lineage>
        <taxon>Eukaryota</taxon>
        <taxon>Viridiplantae</taxon>
        <taxon>Streptophyta</taxon>
        <taxon>Embryophyta</taxon>
        <taxon>Tracheophyta</taxon>
        <taxon>Spermatophyta</taxon>
        <taxon>Magnoliopsida</taxon>
        <taxon>eudicotyledons</taxon>
        <taxon>Gunneridae</taxon>
        <taxon>Pentapetalae</taxon>
        <taxon>asterids</taxon>
        <taxon>lamiids</taxon>
        <taxon>Solanales</taxon>
        <taxon>Solanaceae</taxon>
        <taxon>Solanoideae</taxon>
        <taxon>Solaneae</taxon>
        <taxon>Solanum</taxon>
    </lineage>
</organism>
<evidence type="ECO:0000313" key="2">
    <source>
        <dbReference type="Proteomes" id="UP001371456"/>
    </source>
</evidence>
<dbReference type="AlphaFoldDB" id="A0AAN8TQT9"/>
<sequence>MLPNTTKGALLSVTSFTRSVVLFQLSTAFPPRLYSKREALASRSLTLDGLSFSLFVVAERIMCRWKSKKCPAMARKKCVFHDQSNIAKSRYLLLIRIGP</sequence>
<proteinExistence type="predicted"/>
<dbReference type="EMBL" id="JBANQN010000005">
    <property type="protein sequence ID" value="KAK6789607.1"/>
    <property type="molecule type" value="Genomic_DNA"/>
</dbReference>
<protein>
    <submittedName>
        <fullName evidence="1">Uncharacterized protein</fullName>
    </submittedName>
</protein>
<dbReference type="Proteomes" id="UP001371456">
    <property type="component" value="Unassembled WGS sequence"/>
</dbReference>